<evidence type="ECO:0008006" key="4">
    <source>
        <dbReference type="Google" id="ProtNLM"/>
    </source>
</evidence>
<dbReference type="Pfam" id="PF02423">
    <property type="entry name" value="OCD_Mu_crystall"/>
    <property type="match status" value="1"/>
</dbReference>
<dbReference type="OrthoDB" id="41492at2759"/>
<dbReference type="EMBL" id="JAACJO010000015">
    <property type="protein sequence ID" value="KAF5349982.1"/>
    <property type="molecule type" value="Genomic_DNA"/>
</dbReference>
<reference evidence="2 3" key="1">
    <citation type="journal article" date="2020" name="ISME J.">
        <title>Uncovering the hidden diversity of litter-decomposition mechanisms in mushroom-forming fungi.</title>
        <authorList>
            <person name="Floudas D."/>
            <person name="Bentzer J."/>
            <person name="Ahren D."/>
            <person name="Johansson T."/>
            <person name="Persson P."/>
            <person name="Tunlid A."/>
        </authorList>
    </citation>
    <scope>NUCLEOTIDE SEQUENCE [LARGE SCALE GENOMIC DNA]</scope>
    <source>
        <strain evidence="2 3">CBS 146.42</strain>
    </source>
</reference>
<dbReference type="PANTHER" id="PTHR13812">
    <property type="entry name" value="KETIMINE REDUCTASE MU-CRYSTALLIN"/>
    <property type="match status" value="1"/>
</dbReference>
<evidence type="ECO:0000313" key="3">
    <source>
        <dbReference type="Proteomes" id="UP000559027"/>
    </source>
</evidence>
<dbReference type="Gene3D" id="3.30.1780.10">
    <property type="entry name" value="ornithine cyclodeaminase, domain 1"/>
    <property type="match status" value="1"/>
</dbReference>
<dbReference type="InterPro" id="IPR036291">
    <property type="entry name" value="NAD(P)-bd_dom_sf"/>
</dbReference>
<name>A0A8H5CXW2_9AGAR</name>
<dbReference type="GO" id="GO:0005737">
    <property type="term" value="C:cytoplasm"/>
    <property type="evidence" value="ECO:0007669"/>
    <property type="project" value="TreeGrafter"/>
</dbReference>
<keyword evidence="3" id="KW-1185">Reference proteome</keyword>
<protein>
    <recommendedName>
        <fullName evidence="4">Ketimine reductase mu-crystallin</fullName>
    </recommendedName>
</protein>
<accession>A0A8H5CXW2</accession>
<dbReference type="Gene3D" id="3.40.50.720">
    <property type="entry name" value="NAD(P)-binding Rossmann-like Domain"/>
    <property type="match status" value="1"/>
</dbReference>
<organism evidence="2 3">
    <name type="scientific">Leucocoprinus leucothites</name>
    <dbReference type="NCBI Taxonomy" id="201217"/>
    <lineage>
        <taxon>Eukaryota</taxon>
        <taxon>Fungi</taxon>
        <taxon>Dikarya</taxon>
        <taxon>Basidiomycota</taxon>
        <taxon>Agaricomycotina</taxon>
        <taxon>Agaricomycetes</taxon>
        <taxon>Agaricomycetidae</taxon>
        <taxon>Agaricales</taxon>
        <taxon>Agaricineae</taxon>
        <taxon>Agaricaceae</taxon>
        <taxon>Leucocoprinus</taxon>
    </lineage>
</organism>
<dbReference type="SUPFAM" id="SSF51735">
    <property type="entry name" value="NAD(P)-binding Rossmann-fold domains"/>
    <property type="match status" value="1"/>
</dbReference>
<evidence type="ECO:0000256" key="1">
    <source>
        <dbReference type="ARBA" id="ARBA00008903"/>
    </source>
</evidence>
<evidence type="ECO:0000313" key="2">
    <source>
        <dbReference type="EMBL" id="KAF5349982.1"/>
    </source>
</evidence>
<dbReference type="InterPro" id="IPR003462">
    <property type="entry name" value="ODC_Mu_crystall"/>
</dbReference>
<gene>
    <name evidence="2" type="ORF">D9756_009088</name>
</gene>
<dbReference type="Proteomes" id="UP000559027">
    <property type="component" value="Unassembled WGS sequence"/>
</dbReference>
<dbReference type="PANTHER" id="PTHR13812:SF19">
    <property type="entry name" value="KETIMINE REDUCTASE MU-CRYSTALLIN"/>
    <property type="match status" value="1"/>
</dbReference>
<proteinExistence type="inferred from homology"/>
<comment type="caution">
    <text evidence="2">The sequence shown here is derived from an EMBL/GenBank/DDBJ whole genome shotgun (WGS) entry which is preliminary data.</text>
</comment>
<sequence length="363" mass="39220">MSLLVLSAADVREVISSFGTTFLQALMGRVFIAISQAGEKSISRISPDIQTPHRTTIDMTSHTTLFMPARISSSQSSVEGTSIKVVSVPRNQGDVRGLPATTLVMNEDTGAVEAVVNARELTSLRNAAGSLLSATLVRVHKPERIVLFGAGKQVESHINLFLRHYSSIKSCTIVNRTLNERALDLFKSATAAFPRVSSRHCCLRDTIHIPSVPSSWVRNGTHIILIGSYKPSMQEAEETLVGRAVAAVKPVVGQRINQALIVDSRTACMQEAGDLLKAGVDSTSMLEMGELLLLKKPQSEFSPQHSPAEEKDLTNLTGFTGPITIFKSVGVGLQDVVMAKEVVSHAKNIPGAGTLIERYDTMY</sequence>
<dbReference type="AlphaFoldDB" id="A0A8H5CXW2"/>
<comment type="similarity">
    <text evidence="1">Belongs to the ornithine cyclodeaminase/mu-crystallin family.</text>
</comment>
<dbReference type="InterPro" id="IPR023401">
    <property type="entry name" value="ODC_N"/>
</dbReference>